<dbReference type="Gene3D" id="1.10.340.70">
    <property type="match status" value="1"/>
</dbReference>
<dbReference type="PANTHER" id="PTHR37984:SF5">
    <property type="entry name" value="PROTEIN NYNRIN-LIKE"/>
    <property type="match status" value="1"/>
</dbReference>
<dbReference type="AlphaFoldDB" id="A0A0R0LWT5"/>
<dbReference type="PROSITE" id="PS50994">
    <property type="entry name" value="INTEGRASE"/>
    <property type="match status" value="1"/>
</dbReference>
<dbReference type="Proteomes" id="UP000051530">
    <property type="component" value="Unassembled WGS sequence"/>
</dbReference>
<dbReference type="Pfam" id="PF00665">
    <property type="entry name" value="rve"/>
    <property type="match status" value="1"/>
</dbReference>
<evidence type="ECO:0000259" key="1">
    <source>
        <dbReference type="PROSITE" id="PS50994"/>
    </source>
</evidence>
<proteinExistence type="predicted"/>
<dbReference type="PANTHER" id="PTHR37984">
    <property type="entry name" value="PROTEIN CBG26694"/>
    <property type="match status" value="1"/>
</dbReference>
<name>A0A0R0LWT5_9MICR</name>
<dbReference type="InterPro" id="IPR012337">
    <property type="entry name" value="RNaseH-like_sf"/>
</dbReference>
<dbReference type="OrthoDB" id="2194752at2759"/>
<reference evidence="2 3" key="1">
    <citation type="submission" date="2015-07" db="EMBL/GenBank/DDBJ databases">
        <title>The genome of Pseudoloma neurophilia, a relevant intracellular parasite of the zebrafish.</title>
        <authorList>
            <person name="Ndikumana S."/>
            <person name="Pelin A."/>
            <person name="Sanders J."/>
            <person name="Corradi N."/>
        </authorList>
    </citation>
    <scope>NUCLEOTIDE SEQUENCE [LARGE SCALE GENOMIC DNA]</scope>
    <source>
        <strain evidence="2 3">MK1</strain>
    </source>
</reference>
<keyword evidence="3" id="KW-1185">Reference proteome</keyword>
<dbReference type="GO" id="GO:0003676">
    <property type="term" value="F:nucleic acid binding"/>
    <property type="evidence" value="ECO:0007669"/>
    <property type="project" value="InterPro"/>
</dbReference>
<dbReference type="InterPro" id="IPR036397">
    <property type="entry name" value="RNaseH_sf"/>
</dbReference>
<dbReference type="SUPFAM" id="SSF53098">
    <property type="entry name" value="Ribonuclease H-like"/>
    <property type="match status" value="1"/>
</dbReference>
<dbReference type="InterPro" id="IPR041588">
    <property type="entry name" value="Integrase_H2C2"/>
</dbReference>
<dbReference type="GO" id="GO:0015074">
    <property type="term" value="P:DNA integration"/>
    <property type="evidence" value="ECO:0007669"/>
    <property type="project" value="InterPro"/>
</dbReference>
<gene>
    <name evidence="2" type="ORF">M153_5410003456</name>
</gene>
<dbReference type="Pfam" id="PF17921">
    <property type="entry name" value="Integrase_H2C2"/>
    <property type="match status" value="1"/>
</dbReference>
<evidence type="ECO:0000313" key="3">
    <source>
        <dbReference type="Proteomes" id="UP000051530"/>
    </source>
</evidence>
<dbReference type="EMBL" id="LGUB01000202">
    <property type="protein sequence ID" value="KRH93830.1"/>
    <property type="molecule type" value="Genomic_DNA"/>
</dbReference>
<dbReference type="VEuPathDB" id="MicrosporidiaDB:M153_5410003456"/>
<dbReference type="InterPro" id="IPR001584">
    <property type="entry name" value="Integrase_cat-core"/>
</dbReference>
<organism evidence="2 3">
    <name type="scientific">Pseudoloma neurophilia</name>
    <dbReference type="NCBI Taxonomy" id="146866"/>
    <lineage>
        <taxon>Eukaryota</taxon>
        <taxon>Fungi</taxon>
        <taxon>Fungi incertae sedis</taxon>
        <taxon>Microsporidia</taxon>
        <taxon>Pseudoloma</taxon>
    </lineage>
</organism>
<protein>
    <submittedName>
        <fullName evidence="2">LTR Retrotransposon</fullName>
    </submittedName>
</protein>
<dbReference type="Gene3D" id="3.30.420.10">
    <property type="entry name" value="Ribonuclease H-like superfamily/Ribonuclease H"/>
    <property type="match status" value="1"/>
</dbReference>
<comment type="caution">
    <text evidence="2">The sequence shown here is derived from an EMBL/GenBank/DDBJ whole genome shotgun (WGS) entry which is preliminary data.</text>
</comment>
<accession>A0A0R0LWT5</accession>
<dbReference type="InterPro" id="IPR050951">
    <property type="entry name" value="Retrovirus_Pol_polyprotein"/>
</dbReference>
<evidence type="ECO:0000313" key="2">
    <source>
        <dbReference type="EMBL" id="KRH93830.1"/>
    </source>
</evidence>
<dbReference type="GO" id="GO:0005634">
    <property type="term" value="C:nucleus"/>
    <property type="evidence" value="ECO:0007669"/>
    <property type="project" value="UniProtKB-ARBA"/>
</dbReference>
<sequence length="330" mass="38945">MANRLRKKGMKNKKTSERRKRKIYLTFDSEEKREVLKEENREKIIDVHVDLLHRGVEYVYQEIKKEFYWQNIKKQIESVLKKYELCQKCNRKHGVKGEFVTSSSPFEKVALDWIYMRREGCYILIGIDCFCRFVVTETIQDKSSKTVCDVIKEWIGSGYMPETLISDNEKEFRNDDFKRMCQSLGIEHHVVGIEAHRSNGRIERVIRTIRDGIMKLDEEMSLEKKMKIITEKYNRTYHIGIKCSPLEALEESNYEAVVNNASEGPYSKRFGKRDKNEEYVSGDEVRICKRDNVKNKDEKRRFLEKGVVLSKCGRGAVLVKEENDKIVKKV</sequence>
<feature type="domain" description="Integrase catalytic" evidence="1">
    <location>
        <begin position="101"/>
        <end position="253"/>
    </location>
</feature>